<evidence type="ECO:0000313" key="3">
    <source>
        <dbReference type="Proteomes" id="UP001189429"/>
    </source>
</evidence>
<comment type="caution">
    <text evidence="2">The sequence shown here is derived from an EMBL/GenBank/DDBJ whole genome shotgun (WGS) entry which is preliminary data.</text>
</comment>
<proteinExistence type="predicted"/>
<gene>
    <name evidence="2" type="ORF">PCOR1329_LOCUS42590</name>
</gene>
<dbReference type="Proteomes" id="UP001189429">
    <property type="component" value="Unassembled WGS sequence"/>
</dbReference>
<keyword evidence="1" id="KW-0472">Membrane</keyword>
<feature type="transmembrane region" description="Helical" evidence="1">
    <location>
        <begin position="80"/>
        <end position="100"/>
    </location>
</feature>
<name>A0ABN9TV03_9DINO</name>
<evidence type="ECO:0000256" key="1">
    <source>
        <dbReference type="SAM" id="Phobius"/>
    </source>
</evidence>
<dbReference type="EMBL" id="CAUYUJ010015116">
    <property type="protein sequence ID" value="CAK0850047.1"/>
    <property type="molecule type" value="Genomic_DNA"/>
</dbReference>
<organism evidence="2 3">
    <name type="scientific">Prorocentrum cordatum</name>
    <dbReference type="NCBI Taxonomy" id="2364126"/>
    <lineage>
        <taxon>Eukaryota</taxon>
        <taxon>Sar</taxon>
        <taxon>Alveolata</taxon>
        <taxon>Dinophyceae</taxon>
        <taxon>Prorocentrales</taxon>
        <taxon>Prorocentraceae</taxon>
        <taxon>Prorocentrum</taxon>
    </lineage>
</organism>
<keyword evidence="3" id="KW-1185">Reference proteome</keyword>
<protein>
    <submittedName>
        <fullName evidence="2">Uncharacterized protein</fullName>
    </submittedName>
</protein>
<reference evidence="2" key="1">
    <citation type="submission" date="2023-10" db="EMBL/GenBank/DDBJ databases">
        <authorList>
            <person name="Chen Y."/>
            <person name="Shah S."/>
            <person name="Dougan E. K."/>
            <person name="Thang M."/>
            <person name="Chan C."/>
        </authorList>
    </citation>
    <scope>NUCLEOTIDE SEQUENCE [LARGE SCALE GENOMIC DNA]</scope>
</reference>
<accession>A0ABN9TV03</accession>
<keyword evidence="1" id="KW-1133">Transmembrane helix</keyword>
<evidence type="ECO:0000313" key="2">
    <source>
        <dbReference type="EMBL" id="CAK0850047.1"/>
    </source>
</evidence>
<sequence>MEVLLFGLPLRSVAPTAYVPFVLSMRRAPLACRCVFFNNNPPPKPKRPQDQDLGPVLNTIKFFQDYSEKGSASIKGPLAGVPWVSLIFLTILGFTLNTFITQGGEGSMYDEMARKRQKSISGLASTNVDVVKSVDVRVVKDVIRE</sequence>
<keyword evidence="1" id="KW-0812">Transmembrane</keyword>